<organism evidence="3 4">
    <name type="scientific">Gigaspora margarita</name>
    <dbReference type="NCBI Taxonomy" id="4874"/>
    <lineage>
        <taxon>Eukaryota</taxon>
        <taxon>Fungi</taxon>
        <taxon>Fungi incertae sedis</taxon>
        <taxon>Mucoromycota</taxon>
        <taxon>Glomeromycotina</taxon>
        <taxon>Glomeromycetes</taxon>
        <taxon>Diversisporales</taxon>
        <taxon>Gigasporaceae</taxon>
        <taxon>Gigaspora</taxon>
    </lineage>
</organism>
<feature type="region of interest" description="Disordered" evidence="1">
    <location>
        <begin position="248"/>
        <end position="279"/>
    </location>
</feature>
<evidence type="ECO:0000256" key="2">
    <source>
        <dbReference type="SAM" id="Phobius"/>
    </source>
</evidence>
<feature type="transmembrane region" description="Helical" evidence="2">
    <location>
        <begin position="113"/>
        <end position="132"/>
    </location>
</feature>
<keyword evidence="2" id="KW-1133">Transmembrane helix</keyword>
<name>A0A8H4AY62_GIGMA</name>
<accession>A0A8H4AY62</accession>
<evidence type="ECO:0000256" key="1">
    <source>
        <dbReference type="SAM" id="MobiDB-lite"/>
    </source>
</evidence>
<keyword evidence="4" id="KW-1185">Reference proteome</keyword>
<dbReference type="AlphaFoldDB" id="A0A8H4AY62"/>
<dbReference type="EMBL" id="WTPW01000129">
    <property type="protein sequence ID" value="KAF0543996.1"/>
    <property type="molecule type" value="Genomic_DNA"/>
</dbReference>
<gene>
    <name evidence="3" type="ORF">F8M41_003204</name>
</gene>
<keyword evidence="2" id="KW-0472">Membrane</keyword>
<comment type="caution">
    <text evidence="3">The sequence shown here is derived from an EMBL/GenBank/DDBJ whole genome shotgun (WGS) entry which is preliminary data.</text>
</comment>
<protein>
    <submittedName>
        <fullName evidence="3">Uncharacterized protein</fullName>
    </submittedName>
</protein>
<proteinExistence type="predicted"/>
<evidence type="ECO:0000313" key="3">
    <source>
        <dbReference type="EMBL" id="KAF0543996.1"/>
    </source>
</evidence>
<reference evidence="3 4" key="1">
    <citation type="journal article" date="2019" name="Environ. Microbiol.">
        <title>At the nexus of three kingdoms: the genome of the mycorrhizal fungus Gigaspora margarita provides insights into plant, endobacterial and fungal interactions.</title>
        <authorList>
            <person name="Venice F."/>
            <person name="Ghignone S."/>
            <person name="Salvioli di Fossalunga A."/>
            <person name="Amselem J."/>
            <person name="Novero M."/>
            <person name="Xianan X."/>
            <person name="Sedzielewska Toro K."/>
            <person name="Morin E."/>
            <person name="Lipzen A."/>
            <person name="Grigoriev I.V."/>
            <person name="Henrissat B."/>
            <person name="Martin F.M."/>
            <person name="Bonfante P."/>
        </authorList>
    </citation>
    <scope>NUCLEOTIDE SEQUENCE [LARGE SCALE GENOMIC DNA]</scope>
    <source>
        <strain evidence="3 4">BEG34</strain>
    </source>
</reference>
<keyword evidence="2" id="KW-0812">Transmembrane</keyword>
<sequence length="279" mass="30831">MILSIVEVVNTVPLPNAIIYPKVIKAMKLGFPHGIMKYLQEVIVDVISNSLINNNQLESPDSPGLFISLEPSVPDSPGSFVSLELSVLPEPTNSYKSVPHIVLEPIDDKQYKLFHITIIAIIFLLAITKIIIDSKTLTSKINNFVSKFVLVCNCNQITTAFIDKSVINNNQSNTPTSNNNQSKSHISIRSSFSRDIQSNTFTFKKNKQSKISYINLSDNSKSKLTNISLNLYTICILGLTSANNIGSQSSASTRKESIQQNTPAANNHYLNNEGSENDR</sequence>
<evidence type="ECO:0000313" key="4">
    <source>
        <dbReference type="Proteomes" id="UP000439903"/>
    </source>
</evidence>
<dbReference type="Proteomes" id="UP000439903">
    <property type="component" value="Unassembled WGS sequence"/>
</dbReference>